<dbReference type="InterPro" id="IPR002744">
    <property type="entry name" value="MIP18-like"/>
</dbReference>
<evidence type="ECO:0000313" key="3">
    <source>
        <dbReference type="Proteomes" id="UP001174909"/>
    </source>
</evidence>
<gene>
    <name evidence="2" type="ORF">GBAR_LOCUS1548</name>
</gene>
<dbReference type="PANTHER" id="PTHR42831:SF1">
    <property type="entry name" value="FE-S PROTEIN MATURATION AUXILIARY FACTOR YITW"/>
    <property type="match status" value="1"/>
</dbReference>
<sequence>MMIFWSALTNELPIYFLEEHPVVTEETVLESIKQIIDPEIGINIVDMGLIYGVDINDATVDITMTLTSMGCPAGGQIINGAQQVTQQIDGIDEVNVNVVWSPPWNMEMMSDDAKDELGLF</sequence>
<evidence type="ECO:0000313" key="2">
    <source>
        <dbReference type="EMBL" id="CAI7994770.1"/>
    </source>
</evidence>
<protein>
    <submittedName>
        <fullName evidence="2">Fe-S protein maturation auxiliary factor SufT</fullName>
    </submittedName>
</protein>
<evidence type="ECO:0000259" key="1">
    <source>
        <dbReference type="Pfam" id="PF01883"/>
    </source>
</evidence>
<dbReference type="InterPro" id="IPR034904">
    <property type="entry name" value="FSCA_dom_sf"/>
</dbReference>
<accession>A0AA35W139</accession>
<dbReference type="InterPro" id="IPR052339">
    <property type="entry name" value="Fe-S_Maturation_MIP18"/>
</dbReference>
<dbReference type="Proteomes" id="UP001174909">
    <property type="component" value="Unassembled WGS sequence"/>
</dbReference>
<dbReference type="SUPFAM" id="SSF117916">
    <property type="entry name" value="Fe-S cluster assembly (FSCA) domain-like"/>
    <property type="match status" value="1"/>
</dbReference>
<feature type="domain" description="MIP18 family-like" evidence="1">
    <location>
        <begin position="25"/>
        <end position="98"/>
    </location>
</feature>
<keyword evidence="3" id="KW-1185">Reference proteome</keyword>
<dbReference type="Pfam" id="PF01883">
    <property type="entry name" value="FeS_assembly_P"/>
    <property type="match status" value="1"/>
</dbReference>
<proteinExistence type="predicted"/>
<comment type="caution">
    <text evidence="2">The sequence shown here is derived from an EMBL/GenBank/DDBJ whole genome shotgun (WGS) entry which is preliminary data.</text>
</comment>
<dbReference type="Gene3D" id="3.30.300.130">
    <property type="entry name" value="Fe-S cluster assembly (FSCA)"/>
    <property type="match status" value="1"/>
</dbReference>
<name>A0AA35W139_GEOBA</name>
<reference evidence="2" key="1">
    <citation type="submission" date="2023-03" db="EMBL/GenBank/DDBJ databases">
        <authorList>
            <person name="Steffen K."/>
            <person name="Cardenas P."/>
        </authorList>
    </citation>
    <scope>NUCLEOTIDE SEQUENCE</scope>
</reference>
<dbReference type="PANTHER" id="PTHR42831">
    <property type="entry name" value="FE-S PROTEIN MATURATION AUXILIARY FACTOR YITW"/>
    <property type="match status" value="1"/>
</dbReference>
<organism evidence="2 3">
    <name type="scientific">Geodia barretti</name>
    <name type="common">Barrett's horny sponge</name>
    <dbReference type="NCBI Taxonomy" id="519541"/>
    <lineage>
        <taxon>Eukaryota</taxon>
        <taxon>Metazoa</taxon>
        <taxon>Porifera</taxon>
        <taxon>Demospongiae</taxon>
        <taxon>Heteroscleromorpha</taxon>
        <taxon>Tetractinellida</taxon>
        <taxon>Astrophorina</taxon>
        <taxon>Geodiidae</taxon>
        <taxon>Geodia</taxon>
    </lineage>
</organism>
<dbReference type="AlphaFoldDB" id="A0AA35W139"/>
<dbReference type="EMBL" id="CASHTH010000228">
    <property type="protein sequence ID" value="CAI7994770.1"/>
    <property type="molecule type" value="Genomic_DNA"/>
</dbReference>